<proteinExistence type="predicted"/>
<dbReference type="AlphaFoldDB" id="A0A2G8KAQ6"/>
<gene>
    <name evidence="2" type="ORF">BSL78_18059</name>
</gene>
<feature type="transmembrane region" description="Helical" evidence="1">
    <location>
        <begin position="162"/>
        <end position="185"/>
    </location>
</feature>
<dbReference type="EMBL" id="MRZV01000736">
    <property type="protein sequence ID" value="PIK45072.1"/>
    <property type="molecule type" value="Genomic_DNA"/>
</dbReference>
<dbReference type="Proteomes" id="UP000230750">
    <property type="component" value="Unassembled WGS sequence"/>
</dbReference>
<evidence type="ECO:0000313" key="3">
    <source>
        <dbReference type="Proteomes" id="UP000230750"/>
    </source>
</evidence>
<sequence length="189" mass="21454">MLWDTTIGAPQEWDVIAGGLTCMKMKMDAVVVHPIYDIASEVPKDANITSYSECPEDTAIFEATWVDKGFVWKFALQFKENQNNYFLERFYGVVKNEDGSVRRRWSYVEYSYPMAALGDSMSCNLLVTARTRFIDYQWQPFAQEAGGEYGPADECDRRLPPVAVFFCVFISVLAVVVSFVLYIIINAGS</sequence>
<comment type="caution">
    <text evidence="2">The sequence shown here is derived from an EMBL/GenBank/DDBJ whole genome shotgun (WGS) entry which is preliminary data.</text>
</comment>
<keyword evidence="1" id="KW-1133">Transmembrane helix</keyword>
<reference evidence="2 3" key="1">
    <citation type="journal article" date="2017" name="PLoS Biol.">
        <title>The sea cucumber genome provides insights into morphological evolution and visceral regeneration.</title>
        <authorList>
            <person name="Zhang X."/>
            <person name="Sun L."/>
            <person name="Yuan J."/>
            <person name="Sun Y."/>
            <person name="Gao Y."/>
            <person name="Zhang L."/>
            <person name="Li S."/>
            <person name="Dai H."/>
            <person name="Hamel J.F."/>
            <person name="Liu C."/>
            <person name="Yu Y."/>
            <person name="Liu S."/>
            <person name="Lin W."/>
            <person name="Guo K."/>
            <person name="Jin S."/>
            <person name="Xu P."/>
            <person name="Storey K.B."/>
            <person name="Huan P."/>
            <person name="Zhang T."/>
            <person name="Zhou Y."/>
            <person name="Zhang J."/>
            <person name="Lin C."/>
            <person name="Li X."/>
            <person name="Xing L."/>
            <person name="Huo D."/>
            <person name="Sun M."/>
            <person name="Wang L."/>
            <person name="Mercier A."/>
            <person name="Li F."/>
            <person name="Yang H."/>
            <person name="Xiang J."/>
        </authorList>
    </citation>
    <scope>NUCLEOTIDE SEQUENCE [LARGE SCALE GENOMIC DNA]</scope>
    <source>
        <strain evidence="2">Shaxun</strain>
        <tissue evidence="2">Muscle</tissue>
    </source>
</reference>
<keyword evidence="1" id="KW-0812">Transmembrane</keyword>
<evidence type="ECO:0000313" key="2">
    <source>
        <dbReference type="EMBL" id="PIK45072.1"/>
    </source>
</evidence>
<accession>A0A2G8KAQ6</accession>
<dbReference type="OrthoDB" id="10392590at2759"/>
<organism evidence="2 3">
    <name type="scientific">Stichopus japonicus</name>
    <name type="common">Sea cucumber</name>
    <dbReference type="NCBI Taxonomy" id="307972"/>
    <lineage>
        <taxon>Eukaryota</taxon>
        <taxon>Metazoa</taxon>
        <taxon>Echinodermata</taxon>
        <taxon>Eleutherozoa</taxon>
        <taxon>Echinozoa</taxon>
        <taxon>Holothuroidea</taxon>
        <taxon>Aspidochirotacea</taxon>
        <taxon>Aspidochirotida</taxon>
        <taxon>Stichopodidae</taxon>
        <taxon>Apostichopus</taxon>
    </lineage>
</organism>
<evidence type="ECO:0000256" key="1">
    <source>
        <dbReference type="SAM" id="Phobius"/>
    </source>
</evidence>
<name>A0A2G8KAQ6_STIJA</name>
<keyword evidence="3" id="KW-1185">Reference proteome</keyword>
<keyword evidence="1" id="KW-0472">Membrane</keyword>
<protein>
    <submittedName>
        <fullName evidence="2">Uncharacterized protein</fullName>
    </submittedName>
</protein>
<dbReference type="Gene3D" id="2.40.160.110">
    <property type="match status" value="1"/>
</dbReference>